<dbReference type="EMBL" id="RBNJ01019089">
    <property type="protein sequence ID" value="RUS23632.1"/>
    <property type="molecule type" value="Genomic_DNA"/>
</dbReference>
<accession>A0A433Q1L8</accession>
<organism evidence="3 4">
    <name type="scientific">Jimgerdemannia flammicorona</name>
    <dbReference type="NCBI Taxonomy" id="994334"/>
    <lineage>
        <taxon>Eukaryota</taxon>
        <taxon>Fungi</taxon>
        <taxon>Fungi incertae sedis</taxon>
        <taxon>Mucoromycota</taxon>
        <taxon>Mucoromycotina</taxon>
        <taxon>Endogonomycetes</taxon>
        <taxon>Endogonales</taxon>
        <taxon>Endogonaceae</taxon>
        <taxon>Jimgerdemannia</taxon>
    </lineage>
</organism>
<dbReference type="Pfam" id="PF07859">
    <property type="entry name" value="Abhydrolase_3"/>
    <property type="match status" value="1"/>
</dbReference>
<sequence>MNNFSLFLGLSAPEPLARLYKRSFYRATWILTALDAGFFTAMNIRPKWARDILSVVFSVYYLFCADSADEKTRRIRATITVEHMRISWEKGTNPILNFFASLTRPRFTLRHVFFIPRPPAQGGSPPLQTRLYKYYAGGPAETWPNHDSLILHFPGGGFITMPPPCHEDALAFWATETKLPIISVEYGKSPEYPYPWAVEECFDVYRSIVETNGKCVGLEVPEGRRLKVVLIGDSAGGNLVAAVTLKLLAHNQSLLQQPPHDPAHSPTSPIPPSPLPLPKPTGLIIIYPCLNFDISCWMSPNQLTLIRAESTAALEQLGGIMEAKDHHGHRSPLSVVPDVEKRPLWRRAWGVITGEKEVEKRVVYVGPGVVPGGWAGANANGNGNGKYLAVQGQGQAQAPAKARNGPMRRKTSRLAMTSRMSFFNDRIITPELVSARRWRVVKFYVGHSYPDFATDYLLSPIVAPAELLAQFPRTYLMTGEKDPFVDDTVIFAGRIRQAKRDDAARRDPYSTEHHHLDGDVTVKILQGMSHAFLQMMAFLPEAKGAVHAIGGWVGECFRRGDAEEPEGWVRAAEHAADKTVENGTGMPVDPAVAARLHHQEGLFMARSTSQQSDRSISRSSSPAPGGRPRVGERTKDYVAQHVTSERDMIKRRKEDLVDGLFGGKTTQESPVEWDEVVGGM</sequence>
<evidence type="ECO:0000313" key="4">
    <source>
        <dbReference type="Proteomes" id="UP000274822"/>
    </source>
</evidence>
<dbReference type="SUPFAM" id="SSF53474">
    <property type="entry name" value="alpha/beta-Hydrolases"/>
    <property type="match status" value="1"/>
</dbReference>
<gene>
    <name evidence="3" type="ORF">BC938DRAFT_474851</name>
</gene>
<feature type="domain" description="Alpha/beta hydrolase fold-3" evidence="2">
    <location>
        <begin position="150"/>
        <end position="292"/>
    </location>
</feature>
<evidence type="ECO:0000313" key="3">
    <source>
        <dbReference type="EMBL" id="RUS23632.1"/>
    </source>
</evidence>
<proteinExistence type="predicted"/>
<feature type="compositionally biased region" description="Low complexity" evidence="1">
    <location>
        <begin position="606"/>
        <end position="621"/>
    </location>
</feature>
<dbReference type="GO" id="GO:0019433">
    <property type="term" value="P:triglyceride catabolic process"/>
    <property type="evidence" value="ECO:0007669"/>
    <property type="project" value="TreeGrafter"/>
</dbReference>
<dbReference type="InterPro" id="IPR029058">
    <property type="entry name" value="AB_hydrolase_fold"/>
</dbReference>
<feature type="compositionally biased region" description="Basic and acidic residues" evidence="1">
    <location>
        <begin position="629"/>
        <end position="650"/>
    </location>
</feature>
<dbReference type="GO" id="GO:0004806">
    <property type="term" value="F:triacylglycerol lipase activity"/>
    <property type="evidence" value="ECO:0007669"/>
    <property type="project" value="TreeGrafter"/>
</dbReference>
<dbReference type="PANTHER" id="PTHR23025">
    <property type="entry name" value="TRIACYLGLYCEROL LIPASE"/>
    <property type="match status" value="1"/>
</dbReference>
<dbReference type="Gene3D" id="3.40.50.1820">
    <property type="entry name" value="alpha/beta hydrolase"/>
    <property type="match status" value="2"/>
</dbReference>
<feature type="region of interest" description="Disordered" evidence="1">
    <location>
        <begin position="605"/>
        <end position="650"/>
    </location>
</feature>
<keyword evidence="4" id="KW-1185">Reference proteome</keyword>
<reference evidence="3 4" key="1">
    <citation type="journal article" date="2018" name="New Phytol.">
        <title>Phylogenomics of Endogonaceae and evolution of mycorrhizas within Mucoromycota.</title>
        <authorList>
            <person name="Chang Y."/>
            <person name="Desiro A."/>
            <person name="Na H."/>
            <person name="Sandor L."/>
            <person name="Lipzen A."/>
            <person name="Clum A."/>
            <person name="Barry K."/>
            <person name="Grigoriev I.V."/>
            <person name="Martin F.M."/>
            <person name="Stajich J.E."/>
            <person name="Smith M.E."/>
            <person name="Bonito G."/>
            <person name="Spatafora J.W."/>
        </authorList>
    </citation>
    <scope>NUCLEOTIDE SEQUENCE [LARGE SCALE GENOMIC DNA]</scope>
    <source>
        <strain evidence="3 4">AD002</strain>
    </source>
</reference>
<dbReference type="InterPro" id="IPR013094">
    <property type="entry name" value="AB_hydrolase_3"/>
</dbReference>
<protein>
    <submittedName>
        <fullName evidence="3">Alpha/Beta hydrolase protein</fullName>
    </submittedName>
</protein>
<evidence type="ECO:0000256" key="1">
    <source>
        <dbReference type="SAM" id="MobiDB-lite"/>
    </source>
</evidence>
<keyword evidence="3" id="KW-0378">Hydrolase</keyword>
<evidence type="ECO:0000259" key="2">
    <source>
        <dbReference type="Pfam" id="PF07859"/>
    </source>
</evidence>
<dbReference type="GO" id="GO:0004771">
    <property type="term" value="F:sterol ester esterase activity"/>
    <property type="evidence" value="ECO:0007669"/>
    <property type="project" value="TreeGrafter"/>
</dbReference>
<dbReference type="Proteomes" id="UP000274822">
    <property type="component" value="Unassembled WGS sequence"/>
</dbReference>
<comment type="caution">
    <text evidence="3">The sequence shown here is derived from an EMBL/GenBank/DDBJ whole genome shotgun (WGS) entry which is preliminary data.</text>
</comment>
<dbReference type="PANTHER" id="PTHR23025:SF3">
    <property type="entry name" value="HORMONE-SENSITIVE LIPASE"/>
    <property type="match status" value="1"/>
</dbReference>
<dbReference type="AlphaFoldDB" id="A0A433Q1L8"/>
<dbReference type="GO" id="GO:0005829">
    <property type="term" value="C:cytosol"/>
    <property type="evidence" value="ECO:0007669"/>
    <property type="project" value="TreeGrafter"/>
</dbReference>
<name>A0A433Q1L8_9FUNG</name>